<dbReference type="Proteomes" id="UP000251281">
    <property type="component" value="Unassembled WGS sequence"/>
</dbReference>
<evidence type="ECO:0000313" key="1">
    <source>
        <dbReference type="EMBL" id="RAW55289.1"/>
    </source>
</evidence>
<dbReference type="EMBL" id="PRLF01000006">
    <property type="protein sequence ID" value="RAW65681.1"/>
    <property type="molecule type" value="Genomic_DNA"/>
</dbReference>
<dbReference type="EMBL" id="PRLD01000018">
    <property type="protein sequence ID" value="RAW55289.1"/>
    <property type="molecule type" value="Genomic_DNA"/>
</dbReference>
<evidence type="ECO:0000313" key="2">
    <source>
        <dbReference type="EMBL" id="RAW65681.1"/>
    </source>
</evidence>
<evidence type="ECO:0000313" key="4">
    <source>
        <dbReference type="Proteomes" id="UP000251281"/>
    </source>
</evidence>
<protein>
    <submittedName>
        <fullName evidence="1">Uncharacterized protein</fullName>
    </submittedName>
</protein>
<sequence>MVYLPADDYENYREDFYLSALTGTDGLTAVNLRPETVYVADGVTLIPVSAGRTAVSFTNALGYSLRRLSIRVTDTAVHSIPECGIAGHCTADDAARSKCRSCQKPLCNGEAHGVGVCEYEHLWVQKSYTAATATTVGHSVAECMTCGIVNERVFPATGG</sequence>
<accession>A0A329U1P0</accession>
<name>A0A329U1P0_9FIRM</name>
<comment type="caution">
    <text evidence="1">The sequence shown here is derived from an EMBL/GenBank/DDBJ whole genome shotgun (WGS) entry which is preliminary data.</text>
</comment>
<dbReference type="AlphaFoldDB" id="A0A329U1P0"/>
<dbReference type="Proteomes" id="UP000250550">
    <property type="component" value="Unassembled WGS sequence"/>
</dbReference>
<organism evidence="1 4">
    <name type="scientific">Faecalibacterium prausnitzii</name>
    <dbReference type="NCBI Taxonomy" id="853"/>
    <lineage>
        <taxon>Bacteria</taxon>
        <taxon>Bacillati</taxon>
        <taxon>Bacillota</taxon>
        <taxon>Clostridia</taxon>
        <taxon>Eubacteriales</taxon>
        <taxon>Oscillospiraceae</taxon>
        <taxon>Faecalibacterium</taxon>
    </lineage>
</organism>
<reference evidence="3 4" key="1">
    <citation type="submission" date="2018-02" db="EMBL/GenBank/DDBJ databases">
        <title>Complete genome sequencing of Faecalibacterium prausnitzii strains isolated from the human gut.</title>
        <authorList>
            <person name="Fitzgerald B.C."/>
            <person name="Shkoporov A.N."/>
            <person name="Ross P.R."/>
            <person name="Hill C."/>
        </authorList>
    </citation>
    <scope>NUCLEOTIDE SEQUENCE [LARGE SCALE GENOMIC DNA]</scope>
    <source>
        <strain evidence="1 4">APC923/51-1</strain>
        <strain evidence="2 3">APC924/119</strain>
    </source>
</reference>
<proteinExistence type="predicted"/>
<gene>
    <name evidence="2" type="ORF">C4N21_06450</name>
    <name evidence="1" type="ORF">C4N24_13375</name>
</gene>
<evidence type="ECO:0000313" key="3">
    <source>
        <dbReference type="Proteomes" id="UP000250550"/>
    </source>
</evidence>
<dbReference type="RefSeq" id="WP_112121356.1">
    <property type="nucleotide sequence ID" value="NZ_CP030777.1"/>
</dbReference>